<dbReference type="Pfam" id="PF07497">
    <property type="entry name" value="Rho_RNA_bind"/>
    <property type="match status" value="1"/>
</dbReference>
<organism evidence="11 12">
    <name type="scientific">Rubripirellula reticaptiva</name>
    <dbReference type="NCBI Taxonomy" id="2528013"/>
    <lineage>
        <taxon>Bacteria</taxon>
        <taxon>Pseudomonadati</taxon>
        <taxon>Planctomycetota</taxon>
        <taxon>Planctomycetia</taxon>
        <taxon>Pirellulales</taxon>
        <taxon>Pirellulaceae</taxon>
        <taxon>Rubripirellula</taxon>
    </lineage>
</organism>
<evidence type="ECO:0000313" key="12">
    <source>
        <dbReference type="Proteomes" id="UP000317977"/>
    </source>
</evidence>
<dbReference type="RefSeq" id="WP_146534930.1">
    <property type="nucleotide sequence ID" value="NZ_SJPX01000003.1"/>
</dbReference>
<evidence type="ECO:0000259" key="10">
    <source>
        <dbReference type="PROSITE" id="PS51856"/>
    </source>
</evidence>
<gene>
    <name evidence="7" type="primary">rho</name>
    <name evidence="11" type="ORF">Poly59_32100</name>
</gene>
<comment type="similarity">
    <text evidence="7 8">Belongs to the Rho family.</text>
</comment>
<feature type="compositionally biased region" description="Gly residues" evidence="9">
    <location>
        <begin position="14"/>
        <end position="49"/>
    </location>
</feature>
<protein>
    <recommendedName>
        <fullName evidence="7">Transcription termination factor Rho</fullName>
        <ecNumber evidence="7">3.6.4.-</ecNumber>
    </recommendedName>
    <alternativeName>
        <fullName evidence="7">ATP-dependent helicase Rho</fullName>
    </alternativeName>
</protein>
<keyword evidence="2 7" id="KW-0378">Hydrolase</keyword>
<evidence type="ECO:0000256" key="9">
    <source>
        <dbReference type="SAM" id="MobiDB-lite"/>
    </source>
</evidence>
<comment type="caution">
    <text evidence="7">Lacks conserved residue(s) required for the propagation of feature annotation.</text>
</comment>
<dbReference type="EC" id="3.6.4.-" evidence="7"/>
<dbReference type="GO" id="GO:0004386">
    <property type="term" value="F:helicase activity"/>
    <property type="evidence" value="ECO:0007669"/>
    <property type="project" value="UniProtKB-UniRule"/>
</dbReference>
<dbReference type="InterPro" id="IPR041703">
    <property type="entry name" value="Rho_factor_ATP-bd"/>
</dbReference>
<dbReference type="SUPFAM" id="SSF50249">
    <property type="entry name" value="Nucleic acid-binding proteins"/>
    <property type="match status" value="1"/>
</dbReference>
<dbReference type="InterPro" id="IPR000194">
    <property type="entry name" value="ATPase_F1/V1/A1_a/bsu_nucl-bd"/>
</dbReference>
<feature type="binding site" evidence="7">
    <location>
        <begin position="205"/>
        <end position="210"/>
    </location>
    <ligand>
        <name>ATP</name>
        <dbReference type="ChEBI" id="CHEBI:30616"/>
    </ligand>
</feature>
<comment type="caution">
    <text evidence="11">The sequence shown here is derived from an EMBL/GenBank/DDBJ whole genome shotgun (WGS) entry which is preliminary data.</text>
</comment>
<feature type="binding site" evidence="7">
    <location>
        <position position="248"/>
    </location>
    <ligand>
        <name>ATP</name>
        <dbReference type="ChEBI" id="CHEBI:30616"/>
    </ligand>
</feature>
<keyword evidence="1 7" id="KW-0547">Nucleotide-binding</keyword>
<dbReference type="EMBL" id="SJPX01000003">
    <property type="protein sequence ID" value="TWU51617.1"/>
    <property type="molecule type" value="Genomic_DNA"/>
</dbReference>
<dbReference type="GO" id="GO:0003723">
    <property type="term" value="F:RNA binding"/>
    <property type="evidence" value="ECO:0007669"/>
    <property type="project" value="UniProtKB-UniRule"/>
</dbReference>
<evidence type="ECO:0000313" key="11">
    <source>
        <dbReference type="EMBL" id="TWU51617.1"/>
    </source>
</evidence>
<dbReference type="GO" id="GO:0016787">
    <property type="term" value="F:hydrolase activity"/>
    <property type="evidence" value="ECO:0007669"/>
    <property type="project" value="UniProtKB-KW"/>
</dbReference>
<sequence length="463" mass="49839">MAKKRTNRNRNGSGNQGNGSPNGGSGNGGGYNGGGGGGNANGGGGGGSGKPRVRRRRRGGGGGGGGGGNSNGGGGVDREPEIANDAPLVEGEGILELHPNGYGFLRTAESNYSRERSDPFVPGTMIEKFGLRQGVYIKAMVQEARRQQGPRVREILEVEGIKPEDYPEVANFDNLTAINPEKWLRLETGQRPITNRVIDLLAPMGLGQRALIVAPPRSGKTIMLQDIASGIAANHPDVKLMVLLIDERPEEVTDMKRSIVGGEVIASSLDMDVESHVRLSQLVIDRAKRIAESGQDVFLMLDSITRLARAFNKWVGRGGRGGATMSGGLDIKAMDIPKKLFATARAFQEGGSLTIVGTCLVDTNSRMDEAIFQEFKGTGNMELVLDRKLADRRVWPSIDISQSGTRREELLHDEETYEAVTMLRRTLSSMHPCDAMEQLTKQLGRFVSNDEFIKLISGAKTSL</sequence>
<evidence type="ECO:0000256" key="5">
    <source>
        <dbReference type="ARBA" id="ARBA00023015"/>
    </source>
</evidence>
<dbReference type="InterPro" id="IPR012340">
    <property type="entry name" value="NA-bd_OB-fold"/>
</dbReference>
<dbReference type="CDD" id="cd01128">
    <property type="entry name" value="rho_factor_C"/>
    <property type="match status" value="1"/>
</dbReference>
<dbReference type="HAMAP" id="MF_01884">
    <property type="entry name" value="Rho"/>
    <property type="match status" value="1"/>
</dbReference>
<dbReference type="PANTHER" id="PTHR46425:SF1">
    <property type="entry name" value="TRANSCRIPTION TERMINATION FACTOR RHO"/>
    <property type="match status" value="1"/>
</dbReference>
<dbReference type="Gene3D" id="2.40.50.140">
    <property type="entry name" value="Nucleic acid-binding proteins"/>
    <property type="match status" value="1"/>
</dbReference>
<comment type="function">
    <text evidence="7">Facilitates transcription termination by a mechanism that involves Rho binding to the nascent RNA, activation of Rho's RNA-dependent ATPase activity, and release of the mRNA from the DNA template.</text>
</comment>
<keyword evidence="12" id="KW-1185">Reference proteome</keyword>
<accession>A0A5C6EU39</accession>
<dbReference type="InterPro" id="IPR004665">
    <property type="entry name" value="Term_rho"/>
</dbReference>
<keyword evidence="4 7" id="KW-0067">ATP-binding</keyword>
<feature type="binding site" evidence="7">
    <location>
        <begin position="217"/>
        <end position="222"/>
    </location>
    <ligand>
        <name>ATP</name>
        <dbReference type="ChEBI" id="CHEBI:30616"/>
    </ligand>
</feature>
<dbReference type="InterPro" id="IPR027417">
    <property type="entry name" value="P-loop_NTPase"/>
</dbReference>
<dbReference type="GO" id="GO:0008186">
    <property type="term" value="F:ATP-dependent activity, acting on RNA"/>
    <property type="evidence" value="ECO:0007669"/>
    <property type="project" value="InterPro"/>
</dbReference>
<dbReference type="AlphaFoldDB" id="A0A5C6EU39"/>
<keyword evidence="6 7" id="KW-0804">Transcription</keyword>
<evidence type="ECO:0000256" key="1">
    <source>
        <dbReference type="ARBA" id="ARBA00022741"/>
    </source>
</evidence>
<dbReference type="InterPro" id="IPR011113">
    <property type="entry name" value="Rho_RNA-bd"/>
</dbReference>
<evidence type="ECO:0000256" key="2">
    <source>
        <dbReference type="ARBA" id="ARBA00022801"/>
    </source>
</evidence>
<feature type="compositionally biased region" description="Gly residues" evidence="9">
    <location>
        <begin position="60"/>
        <end position="75"/>
    </location>
</feature>
<evidence type="ECO:0000256" key="7">
    <source>
        <dbReference type="HAMAP-Rule" id="MF_01884"/>
    </source>
</evidence>
<dbReference type="Gene3D" id="3.40.50.300">
    <property type="entry name" value="P-loop containing nucleotide triphosphate hydrolases"/>
    <property type="match status" value="1"/>
</dbReference>
<keyword evidence="7" id="KW-0806">Transcription termination</keyword>
<comment type="subunit">
    <text evidence="7">Homohexamer. The homohexamer assembles into an open ring structure.</text>
</comment>
<proteinExistence type="inferred from homology"/>
<keyword evidence="5 7" id="KW-0805">Transcription regulation</keyword>
<dbReference type="OrthoDB" id="9805197at2"/>
<evidence type="ECO:0000256" key="4">
    <source>
        <dbReference type="ARBA" id="ARBA00022840"/>
    </source>
</evidence>
<dbReference type="PROSITE" id="PS51856">
    <property type="entry name" value="RHO_RNA_BD"/>
    <property type="match status" value="1"/>
</dbReference>
<feature type="domain" description="Rho RNA-BD" evidence="10">
    <location>
        <begin position="88"/>
        <end position="162"/>
    </location>
</feature>
<evidence type="ECO:0000256" key="6">
    <source>
        <dbReference type="ARBA" id="ARBA00023163"/>
    </source>
</evidence>
<dbReference type="Proteomes" id="UP000317977">
    <property type="component" value="Unassembled WGS sequence"/>
</dbReference>
<evidence type="ECO:0000256" key="3">
    <source>
        <dbReference type="ARBA" id="ARBA00022806"/>
    </source>
</evidence>
<name>A0A5C6EU39_9BACT</name>
<keyword evidence="7 8" id="KW-0694">RNA-binding</keyword>
<dbReference type="GO" id="GO:0005524">
    <property type="term" value="F:ATP binding"/>
    <property type="evidence" value="ECO:0007669"/>
    <property type="project" value="UniProtKB-UniRule"/>
</dbReference>
<keyword evidence="3 7" id="KW-0347">Helicase</keyword>
<dbReference type="SUPFAM" id="SSF52540">
    <property type="entry name" value="P-loop containing nucleoside triphosphate hydrolases"/>
    <property type="match status" value="1"/>
</dbReference>
<dbReference type="GO" id="GO:0006353">
    <property type="term" value="P:DNA-templated transcription termination"/>
    <property type="evidence" value="ECO:0007669"/>
    <property type="project" value="UniProtKB-UniRule"/>
</dbReference>
<dbReference type="Pfam" id="PF00006">
    <property type="entry name" value="ATP-synt_ab"/>
    <property type="match status" value="1"/>
</dbReference>
<dbReference type="NCBIfam" id="NF006886">
    <property type="entry name" value="PRK09376.1"/>
    <property type="match status" value="1"/>
</dbReference>
<evidence type="ECO:0000256" key="8">
    <source>
        <dbReference type="PROSITE-ProRule" id="PRU01203"/>
    </source>
</evidence>
<reference evidence="11 12" key="1">
    <citation type="submission" date="2019-02" db="EMBL/GenBank/DDBJ databases">
        <title>Deep-cultivation of Planctomycetes and their phenomic and genomic characterization uncovers novel biology.</title>
        <authorList>
            <person name="Wiegand S."/>
            <person name="Jogler M."/>
            <person name="Boedeker C."/>
            <person name="Pinto D."/>
            <person name="Vollmers J."/>
            <person name="Rivas-Marin E."/>
            <person name="Kohn T."/>
            <person name="Peeters S.H."/>
            <person name="Heuer A."/>
            <person name="Rast P."/>
            <person name="Oberbeckmann S."/>
            <person name="Bunk B."/>
            <person name="Jeske O."/>
            <person name="Meyerdierks A."/>
            <person name="Storesund J.E."/>
            <person name="Kallscheuer N."/>
            <person name="Luecker S."/>
            <person name="Lage O.M."/>
            <person name="Pohl T."/>
            <person name="Merkel B.J."/>
            <person name="Hornburger P."/>
            <person name="Mueller R.-W."/>
            <person name="Bruemmer F."/>
            <person name="Labrenz M."/>
            <person name="Spormann A.M."/>
            <person name="Op Den Camp H."/>
            <person name="Overmann J."/>
            <person name="Amann R."/>
            <person name="Jetten M.S.M."/>
            <person name="Mascher T."/>
            <person name="Medema M.H."/>
            <person name="Devos D.P."/>
            <person name="Kaster A.-K."/>
            <person name="Ovreas L."/>
            <person name="Rohde M."/>
            <person name="Galperin M.Y."/>
            <person name="Jogler C."/>
        </authorList>
    </citation>
    <scope>NUCLEOTIDE SEQUENCE [LARGE SCALE GENOMIC DNA]</scope>
    <source>
        <strain evidence="11 12">Poly59</strain>
    </source>
</reference>
<feature type="region of interest" description="Disordered" evidence="9">
    <location>
        <begin position="1"/>
        <end position="81"/>
    </location>
</feature>
<dbReference type="PANTHER" id="PTHR46425">
    <property type="entry name" value="TRANSCRIPTION TERMINATION FACTOR RHO"/>
    <property type="match status" value="1"/>
</dbReference>